<dbReference type="EC" id="5.4.2.7" evidence="4 5"/>
<comment type="subcellular location">
    <subcellularLocation>
        <location evidence="4">Cytoplasm</location>
    </subcellularLocation>
</comment>
<feature type="domain" description="Metalloenzyme" evidence="6">
    <location>
        <begin position="8"/>
        <end position="385"/>
    </location>
</feature>
<comment type="function">
    <text evidence="4">Isomerase that catalyzes the conversion of deoxy-ribose 1-phosphate (dRib-1-P) and ribose 1-phosphate (Rib-1-P) to deoxy-ribose 5-phosphate (dRib-5-P) and ribose 5-phosphate (Rib-5-P), respectively.</text>
</comment>
<dbReference type="GO" id="GO:0006015">
    <property type="term" value="P:5-phosphoribose 1-diphosphate biosynthetic process"/>
    <property type="evidence" value="ECO:0007669"/>
    <property type="project" value="UniProtKB-UniPathway"/>
</dbReference>
<feature type="binding site" evidence="4">
    <location>
        <position position="333"/>
    </location>
    <ligand>
        <name>Mn(2+)</name>
        <dbReference type="ChEBI" id="CHEBI:29035"/>
        <label>1</label>
    </ligand>
</feature>
<dbReference type="EMBL" id="LR214939">
    <property type="protein sequence ID" value="VEU56331.1"/>
    <property type="molecule type" value="Genomic_DNA"/>
</dbReference>
<dbReference type="RefSeq" id="WP_024544382.1">
    <property type="nucleotide sequence ID" value="NZ_CP169362.1"/>
</dbReference>
<evidence type="ECO:0000313" key="7">
    <source>
        <dbReference type="EMBL" id="VEU56331.1"/>
    </source>
</evidence>
<dbReference type="GO" id="GO:0008973">
    <property type="term" value="F:phosphopentomutase activity"/>
    <property type="evidence" value="ECO:0007669"/>
    <property type="project" value="UniProtKB-UniRule"/>
</dbReference>
<dbReference type="GO" id="GO:0005829">
    <property type="term" value="C:cytosol"/>
    <property type="evidence" value="ECO:0007669"/>
    <property type="project" value="TreeGrafter"/>
</dbReference>
<dbReference type="PANTHER" id="PTHR21110:SF0">
    <property type="entry name" value="PHOSPHOPENTOMUTASE"/>
    <property type="match status" value="1"/>
</dbReference>
<dbReference type="InterPro" id="IPR010045">
    <property type="entry name" value="DeoB"/>
</dbReference>
<protein>
    <recommendedName>
        <fullName evidence="4 5">Phosphopentomutase</fullName>
        <ecNumber evidence="4 5">5.4.2.7</ecNumber>
    </recommendedName>
    <alternativeName>
        <fullName evidence="4">Phosphodeoxyribomutase</fullName>
    </alternativeName>
</protein>
<dbReference type="GO" id="GO:0009117">
    <property type="term" value="P:nucleotide metabolic process"/>
    <property type="evidence" value="ECO:0007669"/>
    <property type="project" value="UniProtKB-UniRule"/>
</dbReference>
<evidence type="ECO:0000256" key="5">
    <source>
        <dbReference type="NCBIfam" id="TIGR01696"/>
    </source>
</evidence>
<dbReference type="GO" id="GO:0000287">
    <property type="term" value="F:magnesium ion binding"/>
    <property type="evidence" value="ECO:0007669"/>
    <property type="project" value="UniProtKB-UniRule"/>
</dbReference>
<sequence>MSKFKFNRIFLIITDGLGIGYEPRQEEFGDKGANSFLHASEVLPLNIPNWTKLGITEVAQIAGHVARNKHPLAYVGKIYEQSNAKDTLTGHWEMMGIFTKIPCPLFIDHGFPKELIDELSKAFDGRKIIGNRHASGMQILEELGHQHMEKGDMIVYTSPDSTLQICGDEKTLGIEKLNEYAKKARAICSSRPEWNIARVISRPFVFEDGKFIRTFNRHDFAIKPTAHLLLEDLQKAHIETIGVGKIHDIFSGIGIDKVYGPASDNENMDIAIDIASSKSQNQLIFVNLVQFDSHFGHRRDAYGYSQNISNLDVKLGKLINAMKEDDLLIMTSDHGNDPTFKGADHTREALPLTIYSKLFKQPHVLKTPLKGLGTVGNIIARNFNVPLVSTGEDIFDELI</sequence>
<dbReference type="UniPathway" id="UPA00087">
    <property type="reaction ID" value="UER00173"/>
</dbReference>
<dbReference type="InterPro" id="IPR006124">
    <property type="entry name" value="Metalloenzyme"/>
</dbReference>
<comment type="cofactor">
    <cofactor evidence="4">
        <name>Mn(2+)</name>
        <dbReference type="ChEBI" id="CHEBI:29035"/>
    </cofactor>
    <text evidence="4">Binds 2 manganese ions.</text>
</comment>
<reference evidence="7" key="1">
    <citation type="submission" date="2019-01" db="EMBL/GenBank/DDBJ databases">
        <authorList>
            <consortium name="Pathogen Informatics"/>
        </authorList>
    </citation>
    <scope>NUCLEOTIDE SEQUENCE [LARGE SCALE GENOMIC DNA]</scope>
    <source>
        <strain evidence="7">NCTC10113</strain>
    </source>
</reference>
<evidence type="ECO:0000256" key="1">
    <source>
        <dbReference type="ARBA" id="ARBA00010373"/>
    </source>
</evidence>
<dbReference type="PIRSF" id="PIRSF001491">
    <property type="entry name" value="Ppentomutase"/>
    <property type="match status" value="1"/>
</dbReference>
<feature type="binding site" evidence="4">
    <location>
        <position position="297"/>
    </location>
    <ligand>
        <name>Mn(2+)</name>
        <dbReference type="ChEBI" id="CHEBI:29035"/>
        <label>2</label>
    </ligand>
</feature>
<geneLocation type="plasmid" evidence="7">
    <name>2</name>
</geneLocation>
<dbReference type="InterPro" id="IPR017850">
    <property type="entry name" value="Alkaline_phosphatase_core_sf"/>
</dbReference>
<dbReference type="SUPFAM" id="SSF143856">
    <property type="entry name" value="DeoB insert domain-like"/>
    <property type="match status" value="1"/>
</dbReference>
<dbReference type="InterPro" id="IPR024052">
    <property type="entry name" value="Phosphopentomutase_DeoB_cap_sf"/>
</dbReference>
<organism evidence="7">
    <name type="scientific">Metamycoplasma salivarium</name>
    <name type="common">Mycoplasma salivarium</name>
    <dbReference type="NCBI Taxonomy" id="2124"/>
    <lineage>
        <taxon>Bacteria</taxon>
        <taxon>Bacillati</taxon>
        <taxon>Mycoplasmatota</taxon>
        <taxon>Mycoplasmoidales</taxon>
        <taxon>Metamycoplasmataceae</taxon>
        <taxon>Metamycoplasma</taxon>
    </lineage>
</organism>
<feature type="binding site" evidence="4">
    <location>
        <position position="345"/>
    </location>
    <ligand>
        <name>Mn(2+)</name>
        <dbReference type="ChEBI" id="CHEBI:29035"/>
        <label>2</label>
    </ligand>
</feature>
<comment type="catalytic activity">
    <reaction evidence="4">
        <text>2-deoxy-alpha-D-ribose 1-phosphate = 2-deoxy-D-ribose 5-phosphate</text>
        <dbReference type="Rhea" id="RHEA:27658"/>
        <dbReference type="ChEBI" id="CHEBI:57259"/>
        <dbReference type="ChEBI" id="CHEBI:62877"/>
        <dbReference type="EC" id="5.4.2.7"/>
    </reaction>
</comment>
<proteinExistence type="inferred from homology"/>
<comment type="catalytic activity">
    <reaction evidence="4">
        <text>alpha-D-ribose 1-phosphate = D-ribose 5-phosphate</text>
        <dbReference type="Rhea" id="RHEA:18793"/>
        <dbReference type="ChEBI" id="CHEBI:57720"/>
        <dbReference type="ChEBI" id="CHEBI:78346"/>
        <dbReference type="EC" id="5.4.2.7"/>
    </reaction>
</comment>
<dbReference type="GO" id="GO:0030145">
    <property type="term" value="F:manganese ion binding"/>
    <property type="evidence" value="ECO:0007669"/>
    <property type="project" value="UniProtKB-UniRule"/>
</dbReference>
<dbReference type="NCBIfam" id="NF003766">
    <property type="entry name" value="PRK05362.1"/>
    <property type="match status" value="1"/>
</dbReference>
<dbReference type="Pfam" id="PF01676">
    <property type="entry name" value="Metalloenzyme"/>
    <property type="match status" value="1"/>
</dbReference>
<dbReference type="AlphaFoldDB" id="A0A448ZYI5"/>
<dbReference type="SUPFAM" id="SSF53649">
    <property type="entry name" value="Alkaline phosphatase-like"/>
    <property type="match status" value="1"/>
</dbReference>
<feature type="binding site" evidence="4">
    <location>
        <position position="15"/>
    </location>
    <ligand>
        <name>Mn(2+)</name>
        <dbReference type="ChEBI" id="CHEBI:29035"/>
        <label>1</label>
    </ligand>
</feature>
<comment type="similarity">
    <text evidence="1 4">Belongs to the phosphopentomutase family.</text>
</comment>
<feature type="binding site" evidence="4">
    <location>
        <position position="334"/>
    </location>
    <ligand>
        <name>Mn(2+)</name>
        <dbReference type="ChEBI" id="CHEBI:29035"/>
        <label>1</label>
    </ligand>
</feature>
<dbReference type="Gene3D" id="3.30.70.1250">
    <property type="entry name" value="Phosphopentomutase"/>
    <property type="match status" value="1"/>
</dbReference>
<dbReference type="GO" id="GO:0006018">
    <property type="term" value="P:2-deoxyribose 1-phosphate catabolic process"/>
    <property type="evidence" value="ECO:0007669"/>
    <property type="project" value="UniProtKB-UniRule"/>
</dbReference>
<evidence type="ECO:0000256" key="4">
    <source>
        <dbReference type="HAMAP-Rule" id="MF_00740"/>
    </source>
</evidence>
<comment type="pathway">
    <text evidence="4">Carbohydrate degradation; 2-deoxy-D-ribose 1-phosphate degradation; D-glyceraldehyde 3-phosphate and acetaldehyde from 2-deoxy-alpha-D-ribose 1-phosphate: step 1/2.</text>
</comment>
<dbReference type="GO" id="GO:0043094">
    <property type="term" value="P:metabolic compound salvage"/>
    <property type="evidence" value="ECO:0007669"/>
    <property type="project" value="UniProtKB-UniRule"/>
</dbReference>
<keyword evidence="2 4" id="KW-0479">Metal-binding</keyword>
<gene>
    <name evidence="4 7" type="primary">deoB</name>
    <name evidence="7" type="ORF">NCTC10113_01235</name>
</gene>
<dbReference type="NCBIfam" id="TIGR01696">
    <property type="entry name" value="deoB"/>
    <property type="match status" value="1"/>
</dbReference>
<feature type="binding site" evidence="4">
    <location>
        <position position="292"/>
    </location>
    <ligand>
        <name>Mn(2+)</name>
        <dbReference type="ChEBI" id="CHEBI:29035"/>
        <label>2</label>
    </ligand>
</feature>
<keyword evidence="4 7" id="KW-0413">Isomerase</keyword>
<dbReference type="HAMAP" id="MF_00740">
    <property type="entry name" value="Phosphopentomut"/>
    <property type="match status" value="1"/>
</dbReference>
<dbReference type="Gene3D" id="3.40.720.10">
    <property type="entry name" value="Alkaline Phosphatase, subunit A"/>
    <property type="match status" value="1"/>
</dbReference>
<name>A0A448ZYI5_METSV</name>
<evidence type="ECO:0000259" key="6">
    <source>
        <dbReference type="Pfam" id="PF01676"/>
    </source>
</evidence>
<evidence type="ECO:0000256" key="3">
    <source>
        <dbReference type="ARBA" id="ARBA00023211"/>
    </source>
</evidence>
<evidence type="ECO:0000256" key="2">
    <source>
        <dbReference type="ARBA" id="ARBA00022723"/>
    </source>
</evidence>
<keyword evidence="7" id="KW-0614">Plasmid</keyword>
<keyword evidence="4" id="KW-0963">Cytoplasm</keyword>
<dbReference type="CDD" id="cd16009">
    <property type="entry name" value="PPM"/>
    <property type="match status" value="1"/>
</dbReference>
<keyword evidence="3 4" id="KW-0464">Manganese</keyword>
<accession>A0A448ZYI5</accession>
<dbReference type="PANTHER" id="PTHR21110">
    <property type="entry name" value="PHOSPHOPENTOMUTASE"/>
    <property type="match status" value="1"/>
</dbReference>